<dbReference type="RefSeq" id="WP_140927229.1">
    <property type="nucleotide sequence ID" value="NZ_VFSU01000013.1"/>
</dbReference>
<dbReference type="Proteomes" id="UP000319897">
    <property type="component" value="Unassembled WGS sequence"/>
</dbReference>
<reference evidence="1 2" key="1">
    <citation type="submission" date="2019-06" db="EMBL/GenBank/DDBJ databases">
        <authorList>
            <person name="Lee I."/>
            <person name="Jang G.I."/>
            <person name="Hwang C.Y."/>
        </authorList>
    </citation>
    <scope>NUCLEOTIDE SEQUENCE [LARGE SCALE GENOMIC DNA]</scope>
    <source>
        <strain evidence="1 2">PAMC 28131</strain>
    </source>
</reference>
<name>A0A501XRB4_9SPHN</name>
<dbReference type="AlphaFoldDB" id="A0A501XRB4"/>
<keyword evidence="2" id="KW-1185">Reference proteome</keyword>
<protein>
    <submittedName>
        <fullName evidence="1">Uncharacterized protein</fullName>
    </submittedName>
</protein>
<dbReference type="OrthoDB" id="7264242at2"/>
<sequence>MIERITSLEEIPQWKRRELCSAIRTFSRVCGLTPCVIIADPGTIRTLGAKAPWLLAEYTKASWANVMSRLRCALEIGGVKVHRQRRNFKLNAEWELLVVPLSRRDRDEIHRFAGWCSIREIGPHHVSPEIFDRYYAYLDQQMTQRNPRERGHVARRAWNRAVVTLGSPYPPIPAPEPIGKRCVRWEDFPQSLRDEVRAYSTRMLKPGLFDEEHRPIKPVTLENYLTRLRVIVSRQNIWRNSRRKLAECGPRLGVDVTRRACGAASADVRWSVA</sequence>
<evidence type="ECO:0000313" key="2">
    <source>
        <dbReference type="Proteomes" id="UP000319897"/>
    </source>
</evidence>
<evidence type="ECO:0000313" key="1">
    <source>
        <dbReference type="EMBL" id="TPE63100.1"/>
    </source>
</evidence>
<proteinExistence type="predicted"/>
<dbReference type="EMBL" id="VFSU01000013">
    <property type="protein sequence ID" value="TPE63100.1"/>
    <property type="molecule type" value="Genomic_DNA"/>
</dbReference>
<gene>
    <name evidence="1" type="ORF">FJQ54_04440</name>
</gene>
<accession>A0A501XRB4</accession>
<organism evidence="1 2">
    <name type="scientific">Sandaracinobacter neustonicus</name>
    <dbReference type="NCBI Taxonomy" id="1715348"/>
    <lineage>
        <taxon>Bacteria</taxon>
        <taxon>Pseudomonadati</taxon>
        <taxon>Pseudomonadota</taxon>
        <taxon>Alphaproteobacteria</taxon>
        <taxon>Sphingomonadales</taxon>
        <taxon>Sphingosinicellaceae</taxon>
        <taxon>Sandaracinobacter</taxon>
    </lineage>
</organism>
<comment type="caution">
    <text evidence="1">The sequence shown here is derived from an EMBL/GenBank/DDBJ whole genome shotgun (WGS) entry which is preliminary data.</text>
</comment>